<keyword evidence="3" id="KW-1185">Reference proteome</keyword>
<evidence type="ECO:0000256" key="1">
    <source>
        <dbReference type="SAM" id="MobiDB-lite"/>
    </source>
</evidence>
<dbReference type="AlphaFoldDB" id="A0A5S5MCQ3"/>
<evidence type="ECO:0000313" key="2">
    <source>
        <dbReference type="EMBL" id="TYT73492.1"/>
    </source>
</evidence>
<dbReference type="OrthoDB" id="186937at2"/>
<dbReference type="Pfam" id="PF13481">
    <property type="entry name" value="AAA_25"/>
    <property type="match status" value="1"/>
</dbReference>
<feature type="region of interest" description="Disordered" evidence="1">
    <location>
        <begin position="638"/>
        <end position="663"/>
    </location>
</feature>
<organism evidence="2 3">
    <name type="scientific">Desulfobotulus mexicanus</name>
    <dbReference type="NCBI Taxonomy" id="2586642"/>
    <lineage>
        <taxon>Bacteria</taxon>
        <taxon>Pseudomonadati</taxon>
        <taxon>Thermodesulfobacteriota</taxon>
        <taxon>Desulfobacteria</taxon>
        <taxon>Desulfobacterales</taxon>
        <taxon>Desulfobacteraceae</taxon>
        <taxon>Desulfobotulus</taxon>
    </lineage>
</organism>
<comment type="caution">
    <text evidence="2">The sequence shown here is derived from an EMBL/GenBank/DDBJ whole genome shotgun (WGS) entry which is preliminary data.</text>
</comment>
<sequence length="684" mass="78006">MLVYEFFFHNTNGLYHFLEKIHGDKYPQRQWMDKYCYVSHFGIIFTLFQIPYKDAWLDLNKKNYKFKFEEFGFNNMIISIYSSDLNTEFGLRSKPLFAWFQKNRNKGFDLFSFCSAILKKSTQNVANMLEEYIRNSKKVSASAYSQDVVPFDSCDQTNGYYFKGGNLKGSFEYLTSYDVLFQYVDYWILPSGEQYRLYYTLWRKSDGEDCRFVPIPPKKPYRLLNLNSISGYPEALIFFVKDEELAFGYSSGNPLTSSENRDPTVIFTTCFMGFAGIKNADLSPLEGMDVCLFLSENSLDVQYLPEAITNLKKARCAEVWVEFYGRELVQADEYLRSKGHGGKAQGLIGEAPVTKGLKTINNRRSGTKIKRKMLLDPIIKEGDLVVIYGEAKIGKSWLGYSMAYALGSGNQSIARWNSGDPARVLYVDGESYEDECKERIEKLMKAAGNTSEDYPFETFLRMEAADEDFGISLETEEWQNRIEGVLDNYDVFFFDSLYSLIKNDAYSAGLAFKWFRKLGMAGKTVIVLDHSNSEGEVQGGKVKGRAANLVMNVAVSPERSSRLKVSLPHARSLSPEDSVPFDLDMIFTEDAFGMEVVKQESRPLSETDRKVVLVKMLLEKDLTGLEAAGLVGVSDSSVSNYKKKAMPEMTEEQREELEKEAKGLYAKYQNEQKAVENDAKPTEK</sequence>
<name>A0A5S5MCQ3_9BACT</name>
<dbReference type="SUPFAM" id="SSF52540">
    <property type="entry name" value="P-loop containing nucleoside triphosphate hydrolases"/>
    <property type="match status" value="1"/>
</dbReference>
<accession>A0A5S5MCQ3</accession>
<gene>
    <name evidence="2" type="ORF">FIM25_14900</name>
</gene>
<reference evidence="2 3" key="1">
    <citation type="submission" date="2019-06" db="EMBL/GenBank/DDBJ databases">
        <title>Desulfobotulus mexicanus sp. nov., a novel sulfate-reducing bacterium isolated from the sediment of an alkaline crater lake in Mexico.</title>
        <authorList>
            <person name="Hirschler-Rea A."/>
        </authorList>
    </citation>
    <scope>NUCLEOTIDE SEQUENCE [LARGE SCALE GENOMIC DNA]</scope>
    <source>
        <strain evidence="2 3">PAR22N</strain>
    </source>
</reference>
<dbReference type="Proteomes" id="UP000321899">
    <property type="component" value="Unassembled WGS sequence"/>
</dbReference>
<proteinExistence type="predicted"/>
<dbReference type="InterPro" id="IPR027417">
    <property type="entry name" value="P-loop_NTPase"/>
</dbReference>
<dbReference type="Gene3D" id="3.40.50.300">
    <property type="entry name" value="P-loop containing nucleotide triphosphate hydrolases"/>
    <property type="match status" value="1"/>
</dbReference>
<protein>
    <submittedName>
        <fullName evidence="2">AAA family ATPase</fullName>
    </submittedName>
</protein>
<dbReference type="EMBL" id="VDMB01000028">
    <property type="protein sequence ID" value="TYT73492.1"/>
    <property type="molecule type" value="Genomic_DNA"/>
</dbReference>
<evidence type="ECO:0000313" key="3">
    <source>
        <dbReference type="Proteomes" id="UP000321899"/>
    </source>
</evidence>